<dbReference type="PANTHER" id="PTHR11261:SF3">
    <property type="entry name" value="RETINOL-BINDING PROTEIN 3"/>
    <property type="match status" value="1"/>
</dbReference>
<reference evidence="3 4" key="1">
    <citation type="submission" date="2016-10" db="EMBL/GenBank/DDBJ databases">
        <authorList>
            <person name="de Groot N.N."/>
        </authorList>
    </citation>
    <scope>NUCLEOTIDE SEQUENCE [LARGE SCALE GENOMIC DNA]</scope>
    <source>
        <strain evidence="3 4">CGMCC 1.9109</strain>
    </source>
</reference>
<feature type="domain" description="Tail specific protease" evidence="2">
    <location>
        <begin position="138"/>
        <end position="321"/>
    </location>
</feature>
<keyword evidence="1" id="KW-0732">Signal</keyword>
<dbReference type="OrthoDB" id="9758793at2"/>
<evidence type="ECO:0000256" key="1">
    <source>
        <dbReference type="SAM" id="SignalP"/>
    </source>
</evidence>
<accession>A0A1G7ADS3</accession>
<dbReference type="Pfam" id="PF11918">
    <property type="entry name" value="Peptidase_S41_N"/>
    <property type="match status" value="1"/>
</dbReference>
<dbReference type="Proteomes" id="UP000183685">
    <property type="component" value="Unassembled WGS sequence"/>
</dbReference>
<dbReference type="InterPro" id="IPR005151">
    <property type="entry name" value="Tail-specific_protease"/>
</dbReference>
<dbReference type="Gene3D" id="3.30.750.44">
    <property type="match status" value="1"/>
</dbReference>
<evidence type="ECO:0000313" key="4">
    <source>
        <dbReference type="Proteomes" id="UP000183685"/>
    </source>
</evidence>
<dbReference type="PANTHER" id="PTHR11261">
    <property type="entry name" value="INTERPHOTORECEPTOR RETINOID-BINDING PROTEIN"/>
    <property type="match status" value="1"/>
</dbReference>
<dbReference type="Gene3D" id="3.90.226.10">
    <property type="entry name" value="2-enoyl-CoA Hydratase, Chain A, domain 1"/>
    <property type="match status" value="1"/>
</dbReference>
<dbReference type="GO" id="GO:0008236">
    <property type="term" value="F:serine-type peptidase activity"/>
    <property type="evidence" value="ECO:0007669"/>
    <property type="project" value="InterPro"/>
</dbReference>
<feature type="chain" id="PRO_5010259707" evidence="1">
    <location>
        <begin position="28"/>
        <end position="447"/>
    </location>
</feature>
<dbReference type="RefSeq" id="WP_068303782.1">
    <property type="nucleotide sequence ID" value="NZ_FNAK01000004.1"/>
</dbReference>
<dbReference type="Pfam" id="PF03572">
    <property type="entry name" value="Peptidase_S41"/>
    <property type="match status" value="1"/>
</dbReference>
<evidence type="ECO:0000313" key="3">
    <source>
        <dbReference type="EMBL" id="SDE12833.1"/>
    </source>
</evidence>
<dbReference type="AlphaFoldDB" id="A0A1G7ADS3"/>
<keyword evidence="4" id="KW-1185">Reference proteome</keyword>
<dbReference type="SUPFAM" id="SSF52096">
    <property type="entry name" value="ClpP/crotonase"/>
    <property type="match status" value="1"/>
</dbReference>
<sequence length="447" mass="49436">MKSLYLALSLSLTPLAAPALMPAPAMAQEQPAAMTEAERQEVVEAIASQLLGNYVFPETAEKMAKALRDKLASGGYASFTNPMQFSEQLTTDLRAISHDGHLRTIFSPEQVGQMRARTERPADGPPQGYLDQLRRTNNGFRDVRILDGNVAYLNLTNFHDPGIAGARETAIAAMNYVSNADALIIDLRKNGGGSPAMIQLIMSYLMGPEPVHLNTFYWRPTDSYSETWTHAEVEGKRRPDMDVYVLTSFFTFSAAEEFSYNMRNLKRGTLVGEVTGGGAHPGGPQPVTDRFLVWTPSGRAINPITKTNWEGTGVQPHFKTDADDALDKAYMMALEKLATEREGPQGDYYRWHLQSAQAKANPVSVNAATLASYVGTYGPRTLTLEDGVLHYQREGRPVHRLTPLSDDTFMLDGLENIRLQLVKEDGRVTALRGLYDNGRTDETKRDS</sequence>
<dbReference type="CDD" id="cd07563">
    <property type="entry name" value="Peptidase_S41_IRBP"/>
    <property type="match status" value="1"/>
</dbReference>
<feature type="signal peptide" evidence="1">
    <location>
        <begin position="1"/>
        <end position="27"/>
    </location>
</feature>
<dbReference type="GO" id="GO:0006508">
    <property type="term" value="P:proteolysis"/>
    <property type="evidence" value="ECO:0007669"/>
    <property type="project" value="InterPro"/>
</dbReference>
<gene>
    <name evidence="3" type="ORF">SAMN04488071_2187</name>
</gene>
<dbReference type="InterPro" id="IPR029045">
    <property type="entry name" value="ClpP/crotonase-like_dom_sf"/>
</dbReference>
<dbReference type="EMBL" id="FNAK01000004">
    <property type="protein sequence ID" value="SDE12833.1"/>
    <property type="molecule type" value="Genomic_DNA"/>
</dbReference>
<proteinExistence type="predicted"/>
<protein>
    <submittedName>
        <fullName evidence="3">N-terminal domain of Peptidase_S41</fullName>
    </submittedName>
</protein>
<organism evidence="3 4">
    <name type="scientific">Kordiimonas lacus</name>
    <dbReference type="NCBI Taxonomy" id="637679"/>
    <lineage>
        <taxon>Bacteria</taxon>
        <taxon>Pseudomonadati</taxon>
        <taxon>Pseudomonadota</taxon>
        <taxon>Alphaproteobacteria</taxon>
        <taxon>Kordiimonadales</taxon>
        <taxon>Kordiimonadaceae</taxon>
        <taxon>Kordiimonas</taxon>
    </lineage>
</organism>
<dbReference type="STRING" id="637679.GCA_001550055_01670"/>
<dbReference type="SMART" id="SM00245">
    <property type="entry name" value="TSPc"/>
    <property type="match status" value="1"/>
</dbReference>
<evidence type="ECO:0000259" key="2">
    <source>
        <dbReference type="SMART" id="SM00245"/>
    </source>
</evidence>
<name>A0A1G7ADS3_9PROT</name>